<keyword evidence="4" id="KW-1185">Reference proteome</keyword>
<feature type="transmembrane region" description="Helical" evidence="2">
    <location>
        <begin position="117"/>
        <end position="135"/>
    </location>
</feature>
<evidence type="ECO:0000256" key="1">
    <source>
        <dbReference type="SAM" id="MobiDB-lite"/>
    </source>
</evidence>
<gene>
    <name evidence="3" type="ORF">J2Z83_000778</name>
</gene>
<name>A0ABS4ICL4_9BACI</name>
<dbReference type="PANTHER" id="PTHR40040">
    <property type="entry name" value="SMALL HYDROPHOBIC PROTEIN-RELATED"/>
    <property type="match status" value="1"/>
</dbReference>
<evidence type="ECO:0000313" key="4">
    <source>
        <dbReference type="Proteomes" id="UP001519345"/>
    </source>
</evidence>
<evidence type="ECO:0000256" key="2">
    <source>
        <dbReference type="SAM" id="Phobius"/>
    </source>
</evidence>
<dbReference type="PANTHER" id="PTHR40040:SF1">
    <property type="entry name" value="MEMBRANE PROTEIN"/>
    <property type="match status" value="1"/>
</dbReference>
<feature type="transmembrane region" description="Helical" evidence="2">
    <location>
        <begin position="75"/>
        <end position="105"/>
    </location>
</feature>
<sequence>MDEFNNRRNHQEPPNHGEMKNENFEGINLDRSRDEEFIGMESDISRDEEYAAEMTADDRHEMERKNERSDDVNSVYGWIGAALSIISFFMMPIILGGSGIILGFISRARGADTLGNIAIVAGAISILVTLFVIPFF</sequence>
<keyword evidence="2" id="KW-1133">Transmembrane helix</keyword>
<dbReference type="InterPro" id="IPR055338">
    <property type="entry name" value="YqfX-like"/>
</dbReference>
<proteinExistence type="predicted"/>
<feature type="region of interest" description="Disordered" evidence="1">
    <location>
        <begin position="1"/>
        <end position="33"/>
    </location>
</feature>
<reference evidence="3 4" key="1">
    <citation type="submission" date="2021-03" db="EMBL/GenBank/DDBJ databases">
        <title>Genomic Encyclopedia of Type Strains, Phase IV (KMG-IV): sequencing the most valuable type-strain genomes for metagenomic binning, comparative biology and taxonomic classification.</title>
        <authorList>
            <person name="Goeker M."/>
        </authorList>
    </citation>
    <scope>NUCLEOTIDE SEQUENCE [LARGE SCALE GENOMIC DNA]</scope>
    <source>
        <strain evidence="3 4">DSM 25609</strain>
    </source>
</reference>
<dbReference type="EMBL" id="JAGGKX010000003">
    <property type="protein sequence ID" value="MBP1968684.1"/>
    <property type="molecule type" value="Genomic_DNA"/>
</dbReference>
<keyword evidence="2" id="KW-0812">Transmembrane</keyword>
<organism evidence="3 4">
    <name type="scientific">Virgibacillus natechei</name>
    <dbReference type="NCBI Taxonomy" id="1216297"/>
    <lineage>
        <taxon>Bacteria</taxon>
        <taxon>Bacillati</taxon>
        <taxon>Bacillota</taxon>
        <taxon>Bacilli</taxon>
        <taxon>Bacillales</taxon>
        <taxon>Bacillaceae</taxon>
        <taxon>Virgibacillus</taxon>
    </lineage>
</organism>
<dbReference type="RefSeq" id="WP_209461909.1">
    <property type="nucleotide sequence ID" value="NZ_CP110224.1"/>
</dbReference>
<evidence type="ECO:0000313" key="3">
    <source>
        <dbReference type="EMBL" id="MBP1968684.1"/>
    </source>
</evidence>
<dbReference type="Proteomes" id="UP001519345">
    <property type="component" value="Unassembled WGS sequence"/>
</dbReference>
<protein>
    <recommendedName>
        <fullName evidence="5">DUF4190 domain-containing protein</fullName>
    </recommendedName>
</protein>
<comment type="caution">
    <text evidence="3">The sequence shown here is derived from an EMBL/GenBank/DDBJ whole genome shotgun (WGS) entry which is preliminary data.</text>
</comment>
<evidence type="ECO:0008006" key="5">
    <source>
        <dbReference type="Google" id="ProtNLM"/>
    </source>
</evidence>
<accession>A0ABS4ICL4</accession>
<keyword evidence="2" id="KW-0472">Membrane</keyword>